<reference evidence="9" key="1">
    <citation type="submission" date="2021-01" db="EMBL/GenBank/DDBJ databases">
        <title>Modified the classification status of verrucomicrobia.</title>
        <authorList>
            <person name="Feng X."/>
        </authorList>
    </citation>
    <scope>NUCLEOTIDE SEQUENCE</scope>
    <source>
        <strain evidence="9">JCM 18052</strain>
    </source>
</reference>
<dbReference type="Pfam" id="PF07690">
    <property type="entry name" value="MFS_1"/>
    <property type="match status" value="1"/>
</dbReference>
<proteinExistence type="predicted"/>
<comment type="subcellular location">
    <subcellularLocation>
        <location evidence="1">Cell membrane</location>
        <topology evidence="1">Multi-pass membrane protein</topology>
    </subcellularLocation>
</comment>
<dbReference type="PANTHER" id="PTHR43266">
    <property type="entry name" value="MACROLIDE-EFFLUX PROTEIN"/>
    <property type="match status" value="1"/>
</dbReference>
<dbReference type="InterPro" id="IPR036259">
    <property type="entry name" value="MFS_trans_sf"/>
</dbReference>
<feature type="transmembrane region" description="Helical" evidence="7">
    <location>
        <begin position="250"/>
        <end position="268"/>
    </location>
</feature>
<dbReference type="SUPFAM" id="SSF69593">
    <property type="entry name" value="Glycerol-3-phosphate (1)-acyltransferase"/>
    <property type="match status" value="1"/>
</dbReference>
<dbReference type="InterPro" id="IPR002123">
    <property type="entry name" value="Plipid/glycerol_acylTrfase"/>
</dbReference>
<keyword evidence="2" id="KW-0813">Transport</keyword>
<feature type="transmembrane region" description="Helical" evidence="7">
    <location>
        <begin position="340"/>
        <end position="363"/>
    </location>
</feature>
<feature type="transmembrane region" description="Helical" evidence="7">
    <location>
        <begin position="92"/>
        <end position="112"/>
    </location>
</feature>
<dbReference type="GO" id="GO:0016746">
    <property type="term" value="F:acyltransferase activity"/>
    <property type="evidence" value="ECO:0007669"/>
    <property type="project" value="InterPro"/>
</dbReference>
<keyword evidence="6 7" id="KW-0472">Membrane</keyword>
<evidence type="ECO:0000256" key="1">
    <source>
        <dbReference type="ARBA" id="ARBA00004651"/>
    </source>
</evidence>
<accession>A0A934R116</accession>
<name>A0A934R116_9BACT</name>
<feature type="transmembrane region" description="Helical" evidence="7">
    <location>
        <begin position="150"/>
        <end position="174"/>
    </location>
</feature>
<organism evidence="9 10">
    <name type="scientific">Luteolibacter yonseiensis</name>
    <dbReference type="NCBI Taxonomy" id="1144680"/>
    <lineage>
        <taxon>Bacteria</taxon>
        <taxon>Pseudomonadati</taxon>
        <taxon>Verrucomicrobiota</taxon>
        <taxon>Verrucomicrobiia</taxon>
        <taxon>Verrucomicrobiales</taxon>
        <taxon>Verrucomicrobiaceae</taxon>
        <taxon>Luteolibacter</taxon>
    </lineage>
</organism>
<dbReference type="InterPro" id="IPR011701">
    <property type="entry name" value="MFS"/>
</dbReference>
<dbReference type="RefSeq" id="WP_200349478.1">
    <property type="nucleotide sequence ID" value="NZ_BAABHZ010000010.1"/>
</dbReference>
<gene>
    <name evidence="9" type="ORF">JIN84_02755</name>
</gene>
<protein>
    <submittedName>
        <fullName evidence="9">MFS transporter</fullName>
    </submittedName>
</protein>
<feature type="transmembrane region" description="Helical" evidence="7">
    <location>
        <begin position="194"/>
        <end position="215"/>
    </location>
</feature>
<dbReference type="Gene3D" id="1.20.1250.20">
    <property type="entry name" value="MFS general substrate transporter like domains"/>
    <property type="match status" value="1"/>
</dbReference>
<feature type="transmembrane region" description="Helical" evidence="7">
    <location>
        <begin position="288"/>
        <end position="307"/>
    </location>
</feature>
<dbReference type="SUPFAM" id="SSF103473">
    <property type="entry name" value="MFS general substrate transporter"/>
    <property type="match status" value="1"/>
</dbReference>
<dbReference type="AlphaFoldDB" id="A0A934R116"/>
<dbReference type="CDD" id="cd06173">
    <property type="entry name" value="MFS_MefA_like"/>
    <property type="match status" value="1"/>
</dbReference>
<evidence type="ECO:0000256" key="5">
    <source>
        <dbReference type="ARBA" id="ARBA00022989"/>
    </source>
</evidence>
<feature type="transmembrane region" description="Helical" evidence="7">
    <location>
        <begin position="34"/>
        <end position="52"/>
    </location>
</feature>
<feature type="transmembrane region" description="Helical" evidence="7">
    <location>
        <begin position="64"/>
        <end position="83"/>
    </location>
</feature>
<dbReference type="SMART" id="SM00563">
    <property type="entry name" value="PlsC"/>
    <property type="match status" value="1"/>
</dbReference>
<keyword evidence="5 7" id="KW-1133">Transmembrane helix</keyword>
<keyword evidence="4 7" id="KW-0812">Transmembrane</keyword>
<dbReference type="GO" id="GO:0022857">
    <property type="term" value="F:transmembrane transporter activity"/>
    <property type="evidence" value="ECO:0007669"/>
    <property type="project" value="InterPro"/>
</dbReference>
<evidence type="ECO:0000256" key="3">
    <source>
        <dbReference type="ARBA" id="ARBA00022475"/>
    </source>
</evidence>
<evidence type="ECO:0000313" key="9">
    <source>
        <dbReference type="EMBL" id="MBK1814517.1"/>
    </source>
</evidence>
<dbReference type="GO" id="GO:0005886">
    <property type="term" value="C:plasma membrane"/>
    <property type="evidence" value="ECO:0007669"/>
    <property type="project" value="UniProtKB-SubCell"/>
</dbReference>
<feature type="transmembrane region" description="Helical" evidence="7">
    <location>
        <begin position="416"/>
        <end position="434"/>
    </location>
</feature>
<feature type="transmembrane region" description="Helical" evidence="7">
    <location>
        <begin position="314"/>
        <end position="334"/>
    </location>
</feature>
<comment type="caution">
    <text evidence="9">The sequence shown here is derived from an EMBL/GenBank/DDBJ whole genome shotgun (WGS) entry which is preliminary data.</text>
</comment>
<keyword evidence="3" id="KW-1003">Cell membrane</keyword>
<evidence type="ECO:0000256" key="7">
    <source>
        <dbReference type="SAM" id="Phobius"/>
    </source>
</evidence>
<keyword evidence="10" id="KW-1185">Reference proteome</keyword>
<feature type="domain" description="Phospholipid/glycerol acyltransferase" evidence="8">
    <location>
        <begin position="467"/>
        <end position="578"/>
    </location>
</feature>
<evidence type="ECO:0000256" key="2">
    <source>
        <dbReference type="ARBA" id="ARBA00022448"/>
    </source>
</evidence>
<dbReference type="PANTHER" id="PTHR43266:SF2">
    <property type="entry name" value="MAJOR FACILITATOR SUPERFAMILY (MFS) PROFILE DOMAIN-CONTAINING PROTEIN"/>
    <property type="match status" value="1"/>
</dbReference>
<sequence>MSDAPLENEPNRRQWIGFWSMIALQTQNAFNDKMAQFTLIPLGAAVGFHFLIPGAGLEVDVPSAAGLMMALPFVLFAPIAGWVSDRFSKRDVMLGAAVLQALVLAWICGAVFLRSMPLALFGFFALAVQSAFFSPAKMGINKELVGSKHLGFATGIQQMTSMLALLCGQIFAGWLFDHRFDGHGGGAEYAWQAALGPLLLLAVFAVPALAIMFAIPRVPAQHGPPFTRKLAISHFLNLADLWRDRALRRASFGVAFFWGFAAFINLWSVKLAKQMTGGGEGFGIQSSIFMAAASLGMAAGFGSASVLMRRRIELGWVPVAGALMTLAALSLALLTPGDMWFLAALGFLAFSAAVFLTPLNAWMQDRYPPDKRGELQSAVNLQDCFAGIIAVILIAVFEFAAKWFHLSDAVGFRLEIAFIGLTCGVMTLSVIRLLPGDFLRLVGCAVIRTLYRIRTVHPERIPAKGGALLLPNHVTFADAFFISAACTRPVRFVMDEAFTANPAVKLFTSIFHTVNIRREQPREAIRITIEALQNGDLVCLFPEGQLTRTGTLNELHRGFELIARKAGHPLIPLWMDGSWGSIFSFERGSFFRKLPYHLPYGLTVAFGKEMEPETADMATVRQALQTCSAKAISHRYSKPAWAKRVPVVKCGALKKFRPREGDERRRLWANGHQIGQVSALQRHEPFFVLKEDPTLAEFPALLLTFPELYQSEVKLRDYVDGTLHACWVGGDLLREMLGTTQLCKPVEFYDFGSQALVPVYRAEILHLPCLAVDGRVISMSMPDPVRPNAHSDPQVGRKPGTWGKLLPGWVLLPGPDGNLRAYGPAAPQEGLPLPDKAFLDAEGFLTAYKAPPRR</sequence>
<evidence type="ECO:0000256" key="4">
    <source>
        <dbReference type="ARBA" id="ARBA00022692"/>
    </source>
</evidence>
<evidence type="ECO:0000256" key="6">
    <source>
        <dbReference type="ARBA" id="ARBA00023136"/>
    </source>
</evidence>
<dbReference type="Proteomes" id="UP000600139">
    <property type="component" value="Unassembled WGS sequence"/>
</dbReference>
<dbReference type="CDD" id="cd07989">
    <property type="entry name" value="LPLAT_AGPAT-like"/>
    <property type="match status" value="1"/>
</dbReference>
<dbReference type="Pfam" id="PF01553">
    <property type="entry name" value="Acyltransferase"/>
    <property type="match status" value="1"/>
</dbReference>
<evidence type="ECO:0000313" key="10">
    <source>
        <dbReference type="Proteomes" id="UP000600139"/>
    </source>
</evidence>
<feature type="transmembrane region" description="Helical" evidence="7">
    <location>
        <begin position="118"/>
        <end position="138"/>
    </location>
</feature>
<evidence type="ECO:0000259" key="8">
    <source>
        <dbReference type="SMART" id="SM00563"/>
    </source>
</evidence>
<dbReference type="EMBL" id="JAENIK010000004">
    <property type="protein sequence ID" value="MBK1814517.1"/>
    <property type="molecule type" value="Genomic_DNA"/>
</dbReference>